<dbReference type="InterPro" id="IPR000906">
    <property type="entry name" value="ZU5_dom"/>
</dbReference>
<keyword evidence="5" id="KW-1185">Reference proteome</keyword>
<organism evidence="4 5">
    <name type="scientific">Fibrella aquatilis</name>
    <dbReference type="NCBI Taxonomy" id="2817059"/>
    <lineage>
        <taxon>Bacteria</taxon>
        <taxon>Pseudomonadati</taxon>
        <taxon>Bacteroidota</taxon>
        <taxon>Cytophagia</taxon>
        <taxon>Cytophagales</taxon>
        <taxon>Spirosomataceae</taxon>
        <taxon>Fibrella</taxon>
    </lineage>
</organism>
<dbReference type="PROSITE" id="PS51257">
    <property type="entry name" value="PROKAR_LIPOPROTEIN"/>
    <property type="match status" value="1"/>
</dbReference>
<evidence type="ECO:0000256" key="2">
    <source>
        <dbReference type="SAM" id="SignalP"/>
    </source>
</evidence>
<protein>
    <recommendedName>
        <fullName evidence="3">ZU5 domain-containing protein</fullName>
    </recommendedName>
</protein>
<feature type="region of interest" description="Disordered" evidence="1">
    <location>
        <begin position="24"/>
        <end position="43"/>
    </location>
</feature>
<dbReference type="EMBL" id="JAFMYU010000003">
    <property type="protein sequence ID" value="MBO0930263.1"/>
    <property type="molecule type" value="Genomic_DNA"/>
</dbReference>
<sequence>MNKVYAFLLSLALTAGSIACKHDADPVTPDTPGNTPDQPQTRPGKVCPVGTLLGEATTTTIGPAGGKLVSADERLTINVPAGAVETNQAFSVQPITSTGPQALGTGFRLAPHGVTFKKPITITVRYDPNHLDGTVAEALALAYQTDKGVWRLAAKGRVDTTAHTVSVETTHFSDWAVLERALLAPGVGFVKLGGNMGLEVRVLSTNLVVPMTNEEDVPEPYESPSTVVDYSSWKLIGVGQLVPAAFKALYYAPATAPARNPVAVTIKLNGPTVIDGKPYGELWLVSNIYVGDDGITYRINGGNWVNMKVTQGCQLMSTPKGPMLMMTGGGMDNGNPVGVTILQLNPPIDPTGVDFGTIGGVSQAWQLGEAGLQFQLSDQGGGRLYVHYYRVGKDPYPSPGAFTISQFGKVGEPVTGKFELGKAGIIYPGQEALGTTARIEGFFRVTRTK</sequence>
<evidence type="ECO:0000313" key="5">
    <source>
        <dbReference type="Proteomes" id="UP000664795"/>
    </source>
</evidence>
<dbReference type="RefSeq" id="WP_207334231.1">
    <property type="nucleotide sequence ID" value="NZ_JAFMYU010000003.1"/>
</dbReference>
<gene>
    <name evidence="4" type="ORF">J2I48_04615</name>
</gene>
<name>A0A939JYD9_9BACT</name>
<evidence type="ECO:0000259" key="3">
    <source>
        <dbReference type="PROSITE" id="PS51145"/>
    </source>
</evidence>
<reference evidence="4 5" key="1">
    <citation type="submission" date="2021-03" db="EMBL/GenBank/DDBJ databases">
        <title>Fibrella sp. HMF5036 genome sequencing and assembly.</title>
        <authorList>
            <person name="Kang H."/>
            <person name="Kim H."/>
            <person name="Bae S."/>
            <person name="Joh K."/>
        </authorList>
    </citation>
    <scope>NUCLEOTIDE SEQUENCE [LARGE SCALE GENOMIC DNA]</scope>
    <source>
        <strain evidence="4 5">HMF5036</strain>
    </source>
</reference>
<feature type="domain" description="ZU5" evidence="3">
    <location>
        <begin position="55"/>
        <end position="181"/>
    </location>
</feature>
<dbReference type="AlphaFoldDB" id="A0A939JYD9"/>
<dbReference type="PROSITE" id="PS51145">
    <property type="entry name" value="ZU5"/>
    <property type="match status" value="1"/>
</dbReference>
<dbReference type="Proteomes" id="UP000664795">
    <property type="component" value="Unassembled WGS sequence"/>
</dbReference>
<evidence type="ECO:0000313" key="4">
    <source>
        <dbReference type="EMBL" id="MBO0930263.1"/>
    </source>
</evidence>
<keyword evidence="2" id="KW-0732">Signal</keyword>
<dbReference type="Gene3D" id="2.60.220.30">
    <property type="match status" value="1"/>
</dbReference>
<proteinExistence type="predicted"/>
<feature type="chain" id="PRO_5037136820" description="ZU5 domain-containing protein" evidence="2">
    <location>
        <begin position="25"/>
        <end position="449"/>
    </location>
</feature>
<feature type="signal peptide" evidence="2">
    <location>
        <begin position="1"/>
        <end position="24"/>
    </location>
</feature>
<evidence type="ECO:0000256" key="1">
    <source>
        <dbReference type="SAM" id="MobiDB-lite"/>
    </source>
</evidence>
<feature type="compositionally biased region" description="Polar residues" evidence="1">
    <location>
        <begin position="31"/>
        <end position="41"/>
    </location>
</feature>
<accession>A0A939JYD9</accession>
<comment type="caution">
    <text evidence="4">The sequence shown here is derived from an EMBL/GenBank/DDBJ whole genome shotgun (WGS) entry which is preliminary data.</text>
</comment>